<sequence length="82" mass="8455">MLEILKGSNKTIGIKQTLRAVELGKAKTVFIADDAEEKVVAGLKELCLAGSVEIVSVESMKVLGRACGIDVGAAAVGLLKDA</sequence>
<evidence type="ECO:0000313" key="3">
    <source>
        <dbReference type="Proteomes" id="UP000253034"/>
    </source>
</evidence>
<proteinExistence type="predicted"/>
<dbReference type="Pfam" id="PF01248">
    <property type="entry name" value="Ribosomal_L7Ae"/>
    <property type="match status" value="1"/>
</dbReference>
<dbReference type="SUPFAM" id="SSF55315">
    <property type="entry name" value="L30e-like"/>
    <property type="match status" value="1"/>
</dbReference>
<dbReference type="RefSeq" id="WP_114295788.1">
    <property type="nucleotide sequence ID" value="NZ_QPJT01000001.1"/>
</dbReference>
<dbReference type="OrthoDB" id="2353623at2"/>
<protein>
    <submittedName>
        <fullName evidence="2">LSU ribosomal protein L7AE</fullName>
    </submittedName>
</protein>
<dbReference type="InterPro" id="IPR004038">
    <property type="entry name" value="Ribosomal_eL8/eL30/eS12/Gad45"/>
</dbReference>
<accession>A0A369BK32</accession>
<feature type="domain" description="Ribosomal protein eL8/eL30/eS12/Gadd45" evidence="1">
    <location>
        <begin position="11"/>
        <end position="77"/>
    </location>
</feature>
<gene>
    <name evidence="2" type="ORF">DFR58_10129</name>
</gene>
<dbReference type="EMBL" id="QPJT01000001">
    <property type="protein sequence ID" value="RCX20827.1"/>
    <property type="molecule type" value="Genomic_DNA"/>
</dbReference>
<dbReference type="InterPro" id="IPR029064">
    <property type="entry name" value="Ribosomal_eL30-like_sf"/>
</dbReference>
<dbReference type="PRINTS" id="PR00884">
    <property type="entry name" value="RIBOSOMALHS6"/>
</dbReference>
<comment type="caution">
    <text evidence="2">The sequence shown here is derived from an EMBL/GenBank/DDBJ whole genome shotgun (WGS) entry which is preliminary data.</text>
</comment>
<name>A0A369BK32_9FIRM</name>
<dbReference type="Proteomes" id="UP000253034">
    <property type="component" value="Unassembled WGS sequence"/>
</dbReference>
<keyword evidence="3" id="KW-1185">Reference proteome</keyword>
<evidence type="ECO:0000259" key="1">
    <source>
        <dbReference type="Pfam" id="PF01248"/>
    </source>
</evidence>
<reference evidence="2 3" key="1">
    <citation type="submission" date="2018-07" db="EMBL/GenBank/DDBJ databases">
        <title>Genomic Encyclopedia of Type Strains, Phase IV (KMG-IV): sequencing the most valuable type-strain genomes for metagenomic binning, comparative biology and taxonomic classification.</title>
        <authorList>
            <person name="Goeker M."/>
        </authorList>
    </citation>
    <scope>NUCLEOTIDE SEQUENCE [LARGE SCALE GENOMIC DNA]</scope>
    <source>
        <strain evidence="2 3">DSM 27016</strain>
    </source>
</reference>
<keyword evidence="2" id="KW-0689">Ribosomal protein</keyword>
<organism evidence="2 3">
    <name type="scientific">Anaerobacterium chartisolvens</name>
    <dbReference type="NCBI Taxonomy" id="1297424"/>
    <lineage>
        <taxon>Bacteria</taxon>
        <taxon>Bacillati</taxon>
        <taxon>Bacillota</taxon>
        <taxon>Clostridia</taxon>
        <taxon>Eubacteriales</taxon>
        <taxon>Oscillospiraceae</taxon>
        <taxon>Anaerobacterium</taxon>
    </lineage>
</organism>
<dbReference type="Gene3D" id="3.30.1330.30">
    <property type="match status" value="1"/>
</dbReference>
<keyword evidence="2" id="KW-0687">Ribonucleoprotein</keyword>
<dbReference type="GO" id="GO:0005840">
    <property type="term" value="C:ribosome"/>
    <property type="evidence" value="ECO:0007669"/>
    <property type="project" value="UniProtKB-KW"/>
</dbReference>
<dbReference type="AlphaFoldDB" id="A0A369BK32"/>
<evidence type="ECO:0000313" key="2">
    <source>
        <dbReference type="EMBL" id="RCX20827.1"/>
    </source>
</evidence>